<feature type="domain" description="PAS" evidence="7">
    <location>
        <begin position="568"/>
        <end position="638"/>
    </location>
</feature>
<dbReference type="PRINTS" id="PR00344">
    <property type="entry name" value="BCTRLSENSOR"/>
</dbReference>
<evidence type="ECO:0000313" key="9">
    <source>
        <dbReference type="EMBL" id="MFC0679504.1"/>
    </source>
</evidence>
<dbReference type="InterPro" id="IPR013656">
    <property type="entry name" value="PAS_4"/>
</dbReference>
<dbReference type="Pfam" id="PF08448">
    <property type="entry name" value="PAS_4"/>
    <property type="match status" value="3"/>
</dbReference>
<dbReference type="InterPro" id="IPR035965">
    <property type="entry name" value="PAS-like_dom_sf"/>
</dbReference>
<dbReference type="Pfam" id="PF00072">
    <property type="entry name" value="Response_reg"/>
    <property type="match status" value="1"/>
</dbReference>
<dbReference type="RefSeq" id="WP_386670372.1">
    <property type="nucleotide sequence ID" value="NZ_JBHLTG010000004.1"/>
</dbReference>
<dbReference type="InterPro" id="IPR000700">
    <property type="entry name" value="PAS-assoc_C"/>
</dbReference>
<evidence type="ECO:0000259" key="8">
    <source>
        <dbReference type="PROSITE" id="PS50113"/>
    </source>
</evidence>
<evidence type="ECO:0000259" key="6">
    <source>
        <dbReference type="PROSITE" id="PS50110"/>
    </source>
</evidence>
<dbReference type="PANTHER" id="PTHR43547">
    <property type="entry name" value="TWO-COMPONENT HISTIDINE KINASE"/>
    <property type="match status" value="1"/>
</dbReference>
<dbReference type="Pfam" id="PF08447">
    <property type="entry name" value="PAS_3"/>
    <property type="match status" value="2"/>
</dbReference>
<dbReference type="PROSITE" id="PS50112">
    <property type="entry name" value="PAS"/>
    <property type="match status" value="1"/>
</dbReference>
<dbReference type="SUPFAM" id="SSF55874">
    <property type="entry name" value="ATPase domain of HSP90 chaperone/DNA topoisomerase II/histidine kinase"/>
    <property type="match status" value="1"/>
</dbReference>
<dbReference type="EC" id="2.7.13.3" evidence="2"/>
<evidence type="ECO:0000259" key="7">
    <source>
        <dbReference type="PROSITE" id="PS50112"/>
    </source>
</evidence>
<dbReference type="Pfam" id="PF02518">
    <property type="entry name" value="HATPase_c"/>
    <property type="match status" value="1"/>
</dbReference>
<dbReference type="SUPFAM" id="SSF47384">
    <property type="entry name" value="Homodimeric domain of signal transducing histidine kinase"/>
    <property type="match status" value="1"/>
</dbReference>
<dbReference type="Gene3D" id="1.10.287.130">
    <property type="match status" value="1"/>
</dbReference>
<evidence type="ECO:0000256" key="2">
    <source>
        <dbReference type="ARBA" id="ARBA00012438"/>
    </source>
</evidence>
<organism evidence="9 10">
    <name type="scientific">Lysobacter korlensis</name>
    <dbReference type="NCBI Taxonomy" id="553636"/>
    <lineage>
        <taxon>Bacteria</taxon>
        <taxon>Pseudomonadati</taxon>
        <taxon>Pseudomonadota</taxon>
        <taxon>Gammaproteobacteria</taxon>
        <taxon>Lysobacterales</taxon>
        <taxon>Lysobacteraceae</taxon>
        <taxon>Lysobacter</taxon>
    </lineage>
</organism>
<dbReference type="InterPro" id="IPR003661">
    <property type="entry name" value="HisK_dim/P_dom"/>
</dbReference>
<feature type="domain" description="PAC" evidence="8">
    <location>
        <begin position="515"/>
        <end position="567"/>
    </location>
</feature>
<name>A0ABV6RR99_9GAMM</name>
<comment type="caution">
    <text evidence="9">The sequence shown here is derived from an EMBL/GenBank/DDBJ whole genome shotgun (WGS) entry which is preliminary data.</text>
</comment>
<accession>A0ABV6RR99</accession>
<dbReference type="SMART" id="SM00388">
    <property type="entry name" value="HisKA"/>
    <property type="match status" value="1"/>
</dbReference>
<dbReference type="InterPro" id="IPR003594">
    <property type="entry name" value="HATPase_dom"/>
</dbReference>
<keyword evidence="10" id="KW-1185">Reference proteome</keyword>
<dbReference type="CDD" id="cd00082">
    <property type="entry name" value="HisKA"/>
    <property type="match status" value="1"/>
</dbReference>
<dbReference type="PROSITE" id="PS50113">
    <property type="entry name" value="PAC"/>
    <property type="match status" value="4"/>
</dbReference>
<dbReference type="NCBIfam" id="TIGR00229">
    <property type="entry name" value="sensory_box"/>
    <property type="match status" value="3"/>
</dbReference>
<dbReference type="PANTHER" id="PTHR43547:SF2">
    <property type="entry name" value="HYBRID SIGNAL TRANSDUCTION HISTIDINE KINASE C"/>
    <property type="match status" value="1"/>
</dbReference>
<protein>
    <recommendedName>
        <fullName evidence="2">histidine kinase</fullName>
        <ecNumber evidence="2">2.7.13.3</ecNumber>
    </recommendedName>
</protein>
<dbReference type="InterPro" id="IPR001789">
    <property type="entry name" value="Sig_transdc_resp-reg_receiver"/>
</dbReference>
<evidence type="ECO:0000256" key="3">
    <source>
        <dbReference type="ARBA" id="ARBA00022553"/>
    </source>
</evidence>
<dbReference type="SUPFAM" id="SSF55785">
    <property type="entry name" value="PYP-like sensor domain (PAS domain)"/>
    <property type="match status" value="5"/>
</dbReference>
<dbReference type="PROSITE" id="PS50110">
    <property type="entry name" value="RESPONSE_REGULATORY"/>
    <property type="match status" value="1"/>
</dbReference>
<dbReference type="SUPFAM" id="SSF52172">
    <property type="entry name" value="CheY-like"/>
    <property type="match status" value="1"/>
</dbReference>
<dbReference type="Pfam" id="PF00512">
    <property type="entry name" value="HisKA"/>
    <property type="match status" value="1"/>
</dbReference>
<feature type="modified residue" description="4-aspartylphosphate" evidence="4">
    <location>
        <position position="992"/>
    </location>
</feature>
<reference evidence="9 10" key="1">
    <citation type="submission" date="2024-09" db="EMBL/GenBank/DDBJ databases">
        <authorList>
            <person name="Sun Q."/>
            <person name="Mori K."/>
        </authorList>
    </citation>
    <scope>NUCLEOTIDE SEQUENCE [LARGE SCALE GENOMIC DNA]</scope>
    <source>
        <strain evidence="9 10">KCTC 23076</strain>
    </source>
</reference>
<dbReference type="InterPro" id="IPR004358">
    <property type="entry name" value="Sig_transdc_His_kin-like_C"/>
</dbReference>
<dbReference type="SMART" id="SM00387">
    <property type="entry name" value="HATPase_c"/>
    <property type="match status" value="1"/>
</dbReference>
<dbReference type="EMBL" id="JBHLTG010000004">
    <property type="protein sequence ID" value="MFC0679504.1"/>
    <property type="molecule type" value="Genomic_DNA"/>
</dbReference>
<dbReference type="InterPro" id="IPR001610">
    <property type="entry name" value="PAC"/>
</dbReference>
<dbReference type="InterPro" id="IPR011006">
    <property type="entry name" value="CheY-like_superfamily"/>
</dbReference>
<sequence length="1068" mass="118820">MTPDPVRDLPFTADSQVGALICRHDWSDCPLGDPADWPQPLRTVMELALDDPTPKFICWGPELRFLYNDAYLPVLGRKHPSALGEPFAEVWAEVWSVVDPLVKQVMAGQPLYFEDHPFTIRRHDAEELAWFSFSYTPIRNAKREVEGFCCSLVETTDKVLAARHRRDEAQRLQRLFEQAPGFMGVTRGPLHVFELANRALADLLGARELVGHPVAQAIPELASQGYLELLDRVYESGEAFIGQRMAVRLQRGDGAREERCADFVLQPIIEPDGKVSGIFVQGSDVTEHRRAEQRAVELASMAETHARRLDAVLDAAPVGILFADVEGAVVLTNAAVRRNWGDVPSADSVDEYGQWKAWWADGSERHGQRIQTHEWPMARLLQGEQVADTMIEFEPFDRPGQRRLAQLQSRPVLASDGTLIGGVVAEMDITDQVRTQAQLRESEARFRTITDAMPQMVWSTLPDGHHDYYNHQWYAFTGLPEGATDGDAWNGVLHPQDRERAWTAWQHCLASGEAYEFRYRLRHHSGEYRWVLGRALPVRDEHGGIMRWMGTCTDIHEQMLAQDALRESEQRFRAVADHIPQLAWIADADGRMVWFNDRWYDYTGATFEQMQADGSRVVHPDHVARVSESYLQSFARGEVWEDTFPIRGRDGSYRWFLSRAAPIRDAEGRVLQWFGTNTDVTAQRQAEEVLRLEHRRKDEFLAMLAHELRNPLAPISTAAQLLRMSAGNPERTLAASEIITRQVGHMTELVDDLLDVSRVSRGIVELDLQPVELKSVLAAAVEQVRPLVESRGHALGTWTVPMPLVVAGDRTRLVQVVANLLNNAAKYTPAGGRIDLRAEADDGRVRITVSDNGIGIEPSLLPSVFDLFTQGERTLDRSQGGLGIGLALVERIVRLHGGEVRAWSEGPGFGSTFTVVLPLASAGTQPVAPDKGDAADACPGRRVLLVDDNADAATVLAEVLRIEGHRVSVAATGTHALALAADTPDIDVFVLDIGLPDITGYELAMRLREAAAGRPVLIVALTGYGQSSDREHSQAAGFDHHLVKPADVRLLLRLMAESLPALQPQPSY</sequence>
<dbReference type="SMART" id="SM00448">
    <property type="entry name" value="REC"/>
    <property type="match status" value="1"/>
</dbReference>
<dbReference type="CDD" id="cd17580">
    <property type="entry name" value="REC_2_DhkD-like"/>
    <property type="match status" value="1"/>
</dbReference>
<dbReference type="CDD" id="cd00130">
    <property type="entry name" value="PAS"/>
    <property type="match status" value="2"/>
</dbReference>
<evidence type="ECO:0000256" key="4">
    <source>
        <dbReference type="PROSITE-ProRule" id="PRU00169"/>
    </source>
</evidence>
<dbReference type="InterPro" id="IPR036890">
    <property type="entry name" value="HATPase_C_sf"/>
</dbReference>
<comment type="catalytic activity">
    <reaction evidence="1">
        <text>ATP + protein L-histidine = ADP + protein N-phospho-L-histidine.</text>
        <dbReference type="EC" id="2.7.13.3"/>
    </reaction>
</comment>
<gene>
    <name evidence="9" type="ORF">ACFFGH_16830</name>
</gene>
<feature type="domain" description="PAC" evidence="8">
    <location>
        <begin position="389"/>
        <end position="441"/>
    </location>
</feature>
<feature type="domain" description="PAC" evidence="8">
    <location>
        <begin position="243"/>
        <end position="297"/>
    </location>
</feature>
<dbReference type="InterPro" id="IPR000014">
    <property type="entry name" value="PAS"/>
</dbReference>
<dbReference type="InterPro" id="IPR005467">
    <property type="entry name" value="His_kinase_dom"/>
</dbReference>
<feature type="domain" description="PAC" evidence="8">
    <location>
        <begin position="640"/>
        <end position="692"/>
    </location>
</feature>
<dbReference type="InterPro" id="IPR013655">
    <property type="entry name" value="PAS_fold_3"/>
</dbReference>
<dbReference type="SMART" id="SM00086">
    <property type="entry name" value="PAC"/>
    <property type="match status" value="5"/>
</dbReference>
<dbReference type="SMART" id="SM00091">
    <property type="entry name" value="PAS"/>
    <property type="match status" value="4"/>
</dbReference>
<evidence type="ECO:0000313" key="10">
    <source>
        <dbReference type="Proteomes" id="UP001589896"/>
    </source>
</evidence>
<dbReference type="Gene3D" id="3.40.50.2300">
    <property type="match status" value="1"/>
</dbReference>
<feature type="domain" description="Histidine kinase" evidence="5">
    <location>
        <begin position="703"/>
        <end position="921"/>
    </location>
</feature>
<dbReference type="Gene3D" id="3.30.450.20">
    <property type="entry name" value="PAS domain"/>
    <property type="match status" value="5"/>
</dbReference>
<dbReference type="Proteomes" id="UP001589896">
    <property type="component" value="Unassembled WGS sequence"/>
</dbReference>
<proteinExistence type="predicted"/>
<feature type="domain" description="Response regulatory" evidence="6">
    <location>
        <begin position="942"/>
        <end position="1059"/>
    </location>
</feature>
<dbReference type="PROSITE" id="PS50109">
    <property type="entry name" value="HIS_KIN"/>
    <property type="match status" value="1"/>
</dbReference>
<evidence type="ECO:0000256" key="1">
    <source>
        <dbReference type="ARBA" id="ARBA00000085"/>
    </source>
</evidence>
<dbReference type="CDD" id="cd00075">
    <property type="entry name" value="HATPase"/>
    <property type="match status" value="1"/>
</dbReference>
<evidence type="ECO:0000259" key="5">
    <source>
        <dbReference type="PROSITE" id="PS50109"/>
    </source>
</evidence>
<dbReference type="InterPro" id="IPR036097">
    <property type="entry name" value="HisK_dim/P_sf"/>
</dbReference>
<dbReference type="Gene3D" id="3.30.565.10">
    <property type="entry name" value="Histidine kinase-like ATPase, C-terminal domain"/>
    <property type="match status" value="1"/>
</dbReference>
<keyword evidence="3 4" id="KW-0597">Phosphoprotein</keyword>